<dbReference type="AlphaFoldDB" id="A0A6I2V008"/>
<feature type="transmembrane region" description="Helical" evidence="1">
    <location>
        <begin position="178"/>
        <end position="196"/>
    </location>
</feature>
<keyword evidence="3" id="KW-0012">Acyltransferase</keyword>
<feature type="transmembrane region" description="Helical" evidence="1">
    <location>
        <begin position="231"/>
        <end position="248"/>
    </location>
</feature>
<proteinExistence type="predicted"/>
<gene>
    <name evidence="3" type="ORF">FYJ78_12430</name>
</gene>
<feature type="transmembrane region" description="Helical" evidence="1">
    <location>
        <begin position="65"/>
        <end position="87"/>
    </location>
</feature>
<evidence type="ECO:0000313" key="3">
    <source>
        <dbReference type="EMBL" id="MSV25955.1"/>
    </source>
</evidence>
<dbReference type="Pfam" id="PF01757">
    <property type="entry name" value="Acyl_transf_3"/>
    <property type="match status" value="1"/>
</dbReference>
<name>A0A6I2V008_9FIRM</name>
<dbReference type="Proteomes" id="UP000430222">
    <property type="component" value="Unassembled WGS sequence"/>
</dbReference>
<keyword evidence="1" id="KW-0472">Membrane</keyword>
<accession>A0A6I2V008</accession>
<dbReference type="RefSeq" id="WP_154621722.1">
    <property type="nucleotide sequence ID" value="NZ_VUNL01000020.1"/>
</dbReference>
<feature type="transmembrane region" description="Helical" evidence="1">
    <location>
        <begin position="148"/>
        <end position="166"/>
    </location>
</feature>
<evidence type="ECO:0000256" key="1">
    <source>
        <dbReference type="SAM" id="Phobius"/>
    </source>
</evidence>
<keyword evidence="1" id="KW-1133">Transmembrane helix</keyword>
<comment type="caution">
    <text evidence="3">The sequence shown here is derived from an EMBL/GenBank/DDBJ whole genome shotgun (WGS) entry which is preliminary data.</text>
</comment>
<keyword evidence="3" id="KW-0808">Transferase</keyword>
<keyword evidence="4" id="KW-1185">Reference proteome</keyword>
<reference evidence="3 4" key="1">
    <citation type="submission" date="2019-08" db="EMBL/GenBank/DDBJ databases">
        <title>In-depth cultivation of the pig gut microbiome towards novel bacterial diversity and tailored functional studies.</title>
        <authorList>
            <person name="Wylensek D."/>
            <person name="Hitch T.C.A."/>
            <person name="Clavel T."/>
        </authorList>
    </citation>
    <scope>NUCLEOTIDE SEQUENCE [LARGE SCALE GENOMIC DNA]</scope>
    <source>
        <strain evidence="4">WCA-380-WT-3B3</strain>
    </source>
</reference>
<feature type="transmembrane region" description="Helical" evidence="1">
    <location>
        <begin position="108"/>
        <end position="128"/>
    </location>
</feature>
<evidence type="ECO:0000313" key="4">
    <source>
        <dbReference type="Proteomes" id="UP000430222"/>
    </source>
</evidence>
<dbReference type="GO" id="GO:0016747">
    <property type="term" value="F:acyltransferase activity, transferring groups other than amino-acyl groups"/>
    <property type="evidence" value="ECO:0007669"/>
    <property type="project" value="InterPro"/>
</dbReference>
<evidence type="ECO:0000259" key="2">
    <source>
        <dbReference type="Pfam" id="PF01757"/>
    </source>
</evidence>
<feature type="transmembrane region" description="Helical" evidence="1">
    <location>
        <begin position="309"/>
        <end position="327"/>
    </location>
</feature>
<feature type="transmembrane region" description="Helical" evidence="1">
    <location>
        <begin position="6"/>
        <end position="21"/>
    </location>
</feature>
<feature type="transmembrane region" description="Helical" evidence="1">
    <location>
        <begin position="42"/>
        <end position="59"/>
    </location>
</feature>
<feature type="transmembrane region" description="Helical" evidence="1">
    <location>
        <begin position="254"/>
        <end position="275"/>
    </location>
</feature>
<organism evidence="3 4">
    <name type="scientific">Selenomonas montiformis</name>
    <dbReference type="NCBI Taxonomy" id="2652285"/>
    <lineage>
        <taxon>Bacteria</taxon>
        <taxon>Bacillati</taxon>
        <taxon>Bacillota</taxon>
        <taxon>Negativicutes</taxon>
        <taxon>Selenomonadales</taxon>
        <taxon>Selenomonadaceae</taxon>
        <taxon>Selenomonas</taxon>
    </lineage>
</organism>
<dbReference type="EMBL" id="VUNL01000020">
    <property type="protein sequence ID" value="MSV25955.1"/>
    <property type="molecule type" value="Genomic_DNA"/>
</dbReference>
<sequence length="337" mass="39290">MQLYIVWSVLFVLYVLYKLVFRSSFLREEAGISRACTDSMKALAIIGIMLAHVAVQYHGPNYIGPLRPLIASLGAFGVQVFFFLSGFGTYYSIQKTNRYLSWGGRHGLRLICSFVICYVLTCLIYLLFDKNVFDIHDFVFLLMPYCTTWYLKIQILFYFFLVLAVWIFRRYSHNENMVAVYVLILSVGCTLLLQYFGFEDWWWKSNLCFALGIGVAINIEKLKLKINGSNRQVLILTFMAICVYIICMKFDRHWVLGPVLAMVRMLVIFCWFYAIRFFSRAKIISKYTLEIYLIHIGLIELFVKDVNNSGPVMLLLTFTLVASWLANKIVSRVMKWI</sequence>
<keyword evidence="1" id="KW-0812">Transmembrane</keyword>
<dbReference type="InterPro" id="IPR002656">
    <property type="entry name" value="Acyl_transf_3_dom"/>
</dbReference>
<protein>
    <submittedName>
        <fullName evidence="3">Acyltransferase</fullName>
    </submittedName>
</protein>
<feature type="domain" description="Acyltransferase 3" evidence="2">
    <location>
        <begin position="38"/>
        <end position="325"/>
    </location>
</feature>